<accession>A0A1R4JH84</accession>
<gene>
    <name evidence="6" type="ORF">FM119_07525</name>
</gene>
<dbReference type="SUPFAM" id="SSF53822">
    <property type="entry name" value="Periplasmic binding protein-like I"/>
    <property type="match status" value="1"/>
</dbReference>
<dbReference type="EMBL" id="FUKR01000040">
    <property type="protein sequence ID" value="SJN31387.1"/>
    <property type="molecule type" value="Genomic_DNA"/>
</dbReference>
<dbReference type="InterPro" id="IPR010982">
    <property type="entry name" value="Lambda_DNA-bd_dom_sf"/>
</dbReference>
<feature type="region of interest" description="Disordered" evidence="4">
    <location>
        <begin position="1"/>
        <end position="22"/>
    </location>
</feature>
<dbReference type="GO" id="GO:0003700">
    <property type="term" value="F:DNA-binding transcription factor activity"/>
    <property type="evidence" value="ECO:0007669"/>
    <property type="project" value="TreeGrafter"/>
</dbReference>
<dbReference type="SMART" id="SM00354">
    <property type="entry name" value="HTH_LACI"/>
    <property type="match status" value="1"/>
</dbReference>
<feature type="domain" description="HTH lacI-type" evidence="5">
    <location>
        <begin position="23"/>
        <end position="77"/>
    </location>
</feature>
<dbReference type="Gene3D" id="3.40.50.2300">
    <property type="match status" value="2"/>
</dbReference>
<dbReference type="PROSITE" id="PS50932">
    <property type="entry name" value="HTH_LACI_2"/>
    <property type="match status" value="1"/>
</dbReference>
<dbReference type="InterPro" id="IPR028082">
    <property type="entry name" value="Peripla_BP_I"/>
</dbReference>
<proteinExistence type="predicted"/>
<evidence type="ECO:0000256" key="4">
    <source>
        <dbReference type="SAM" id="MobiDB-lite"/>
    </source>
</evidence>
<reference evidence="7" key="1">
    <citation type="submission" date="2017-02" db="EMBL/GenBank/DDBJ databases">
        <authorList>
            <person name="Dridi B."/>
        </authorList>
    </citation>
    <scope>NUCLEOTIDE SEQUENCE [LARGE SCALE GENOMIC DNA]</scope>
    <source>
        <strain evidence="7">EB411</strain>
    </source>
</reference>
<keyword evidence="3" id="KW-0804">Transcription</keyword>
<dbReference type="PANTHER" id="PTHR30146">
    <property type="entry name" value="LACI-RELATED TRANSCRIPTIONAL REPRESSOR"/>
    <property type="match status" value="1"/>
</dbReference>
<organism evidence="6 7">
    <name type="scientific">Mycetocola reblochoni REB411</name>
    <dbReference type="NCBI Taxonomy" id="1255698"/>
    <lineage>
        <taxon>Bacteria</taxon>
        <taxon>Bacillati</taxon>
        <taxon>Actinomycetota</taxon>
        <taxon>Actinomycetes</taxon>
        <taxon>Micrococcales</taxon>
        <taxon>Microbacteriaceae</taxon>
        <taxon>Mycetocola</taxon>
    </lineage>
</organism>
<dbReference type="Gene3D" id="1.10.260.40">
    <property type="entry name" value="lambda repressor-like DNA-binding domains"/>
    <property type="match status" value="1"/>
</dbReference>
<evidence type="ECO:0000313" key="6">
    <source>
        <dbReference type="EMBL" id="SJN31387.1"/>
    </source>
</evidence>
<dbReference type="Proteomes" id="UP000196778">
    <property type="component" value="Unassembled WGS sequence"/>
</dbReference>
<dbReference type="PROSITE" id="PS00356">
    <property type="entry name" value="HTH_LACI_1"/>
    <property type="match status" value="1"/>
</dbReference>
<keyword evidence="1" id="KW-0805">Transcription regulation</keyword>
<dbReference type="CDD" id="cd01392">
    <property type="entry name" value="HTH_LacI"/>
    <property type="match status" value="1"/>
</dbReference>
<evidence type="ECO:0000256" key="1">
    <source>
        <dbReference type="ARBA" id="ARBA00023015"/>
    </source>
</evidence>
<name>A0A1R4JH84_9MICO</name>
<dbReference type="Pfam" id="PF13377">
    <property type="entry name" value="Peripla_BP_3"/>
    <property type="match status" value="1"/>
</dbReference>
<evidence type="ECO:0000256" key="2">
    <source>
        <dbReference type="ARBA" id="ARBA00023125"/>
    </source>
</evidence>
<evidence type="ECO:0000313" key="7">
    <source>
        <dbReference type="Proteomes" id="UP000196778"/>
    </source>
</evidence>
<evidence type="ECO:0000256" key="3">
    <source>
        <dbReference type="ARBA" id="ARBA00023163"/>
    </source>
</evidence>
<keyword evidence="2" id="KW-0238">DNA-binding</keyword>
<sequence length="361" mass="38507">MTVLIGDFGRGSMKKQTGAGRAPNIRDVAARAGVSHQTVSRVLNGSDRIRESTRQSVLDAIKATGYRPNSAARALVTRRSGLIGVLSTHQNAHYGPQTMQIAMERTARQAGYQLVLVSTSGERGAVDSAIERLLALDVEALIVLAPRTEVYRALAGVEARVPVLALDSSRREGASNVAVDQFLGSRLATRHLIDLGHKEIVHVGGPQDWIEAEERMQGYLFELGEAELEVTPPILGELSADFGYLAGRDLLRGRRFTGIVAINDQVAIGLLHAFREAGADVPARISVVGFDDIPEAAHIPPGLTTVRQDFVAVGERVVEAALAEIVSGAPSGAILLEPTLEVRGSTAPPTDAGWWASRPLS</sequence>
<protein>
    <submittedName>
        <fullName evidence="6">Transcriptional regulator, LacI family</fullName>
    </submittedName>
</protein>
<dbReference type="CDD" id="cd01574">
    <property type="entry name" value="PBP1_LacI"/>
    <property type="match status" value="1"/>
</dbReference>
<dbReference type="PANTHER" id="PTHR30146:SF109">
    <property type="entry name" value="HTH-TYPE TRANSCRIPTIONAL REGULATOR GALS"/>
    <property type="match status" value="1"/>
</dbReference>
<keyword evidence="7" id="KW-1185">Reference proteome</keyword>
<dbReference type="InterPro" id="IPR046335">
    <property type="entry name" value="LacI/GalR-like_sensor"/>
</dbReference>
<dbReference type="InterPro" id="IPR000843">
    <property type="entry name" value="HTH_LacI"/>
</dbReference>
<dbReference type="GO" id="GO:0000976">
    <property type="term" value="F:transcription cis-regulatory region binding"/>
    <property type="evidence" value="ECO:0007669"/>
    <property type="project" value="TreeGrafter"/>
</dbReference>
<dbReference type="Pfam" id="PF00356">
    <property type="entry name" value="LacI"/>
    <property type="match status" value="1"/>
</dbReference>
<dbReference type="AlphaFoldDB" id="A0A1R4JH84"/>
<evidence type="ECO:0000259" key="5">
    <source>
        <dbReference type="PROSITE" id="PS50932"/>
    </source>
</evidence>
<dbReference type="SUPFAM" id="SSF47413">
    <property type="entry name" value="lambda repressor-like DNA-binding domains"/>
    <property type="match status" value="1"/>
</dbReference>